<protein>
    <recommendedName>
        <fullName evidence="1">DUF5615 domain-containing protein</fullName>
    </recommendedName>
</protein>
<dbReference type="AlphaFoldDB" id="A0A2D2CVG3"/>
<reference evidence="3" key="1">
    <citation type="submission" date="2017-10" db="EMBL/GenBank/DDBJ databases">
        <title>Completed PacBio SMRT sequence of Methylosinus trichosporium OB3b reveals presence of a third large plasmid.</title>
        <authorList>
            <person name="Charles T.C."/>
            <person name="Lynch M.D.J."/>
            <person name="Heil J.R."/>
            <person name="Cheng J."/>
        </authorList>
    </citation>
    <scope>NUCLEOTIDE SEQUENCE [LARGE SCALE GENOMIC DNA]</scope>
    <source>
        <strain evidence="3">OB3b</strain>
    </source>
</reference>
<organism evidence="2 3">
    <name type="scientific">Methylosinus trichosporium (strain ATCC 35070 / NCIMB 11131 / UNIQEM 75 / OB3b)</name>
    <dbReference type="NCBI Taxonomy" id="595536"/>
    <lineage>
        <taxon>Bacteria</taxon>
        <taxon>Pseudomonadati</taxon>
        <taxon>Pseudomonadota</taxon>
        <taxon>Alphaproteobacteria</taxon>
        <taxon>Hyphomicrobiales</taxon>
        <taxon>Methylocystaceae</taxon>
        <taxon>Methylosinus</taxon>
    </lineage>
</organism>
<feature type="domain" description="DUF5615" evidence="1">
    <location>
        <begin position="2"/>
        <end position="54"/>
    </location>
</feature>
<keyword evidence="3" id="KW-1185">Reference proteome</keyword>
<sequence>MVTKDEDFAQRKALEKDGPAIVWIRVRNSRKRELLRWFETMLPEIHAALNRGETLIEVV</sequence>
<evidence type="ECO:0000259" key="1">
    <source>
        <dbReference type="Pfam" id="PF18480"/>
    </source>
</evidence>
<dbReference type="EMBL" id="CP023737">
    <property type="protein sequence ID" value="ATQ66636.1"/>
    <property type="molecule type" value="Genomic_DNA"/>
</dbReference>
<evidence type="ECO:0000313" key="2">
    <source>
        <dbReference type="EMBL" id="ATQ66636.1"/>
    </source>
</evidence>
<dbReference type="Proteomes" id="UP000230709">
    <property type="component" value="Chromosome"/>
</dbReference>
<dbReference type="Pfam" id="PF18480">
    <property type="entry name" value="DUF5615"/>
    <property type="match status" value="1"/>
</dbReference>
<evidence type="ECO:0000313" key="3">
    <source>
        <dbReference type="Proteomes" id="UP000230709"/>
    </source>
</evidence>
<gene>
    <name evidence="2" type="ORF">CQW49_01045</name>
</gene>
<name>A0A2D2CVG3_METT3</name>
<accession>A0A2D2CVG3</accession>
<proteinExistence type="predicted"/>
<dbReference type="InterPro" id="IPR041049">
    <property type="entry name" value="DUF5615"/>
</dbReference>
<dbReference type="KEGG" id="mtw:CQW49_01045"/>